<accession>A0A165D313</accession>
<sequence length="899" mass="98075">MPDHPVQLLHEINLEELPLGYSALAESQMSDEDVEGASDDQKKWVDGATCWAASEVGSMEPSSVQSYSSCPMMCEVACTPEGLSDTADKCIIATGSMASDPVRTLGEINSNEVLTGYTMSVEVQVSDKTQEVAGHNRGKWINITVNVNEVGSVKVRWVPSKEEEASSVHQTMCKAERGAARDMGHGIVAAEAYCTCTKVVTIARCKEHSTSSHGLHQAQCFLESKNECDPPCITQQHPLLPSAKLSYCNSVTCVGEHILERLSNAAAKNETRMQDEVKEELAGHRDLMAGIMACIPVRTCGQIHSEKQLTYGNGTMCAEAYEVGSTEARVEESDEDTIMMFMGTHAPEGPSNASTVVDALTVSSQGGSLSRTVCTRSFQQVTIWRNRVKWRMVHEVDEDEAWTGVCDEGNKISKFEDEWAAQTKHSTAQPLTEIELNGLLVLYCAHVGFSSSERDETAVDNDRGEQIDGVTFTEICDLGNIMAQMETGYRMTQPVNVDGKMKLHILPDEASMLWPKRCAAMIRNSSKMIHQCSEGVVEERAEVAKEEEVISASGGNNECDLPWMHQWGLSPLSPREFSDAMEKNQNRLPAKMHQMDSQCSTMVEDDPRAVHQHIRSKAGVEACAIGAFEVQAKLMRAEVVSDVRSAMLKDGCGMGMKDVSRARVDMADACRVPPDASEERHAVWVFLLTGLGDGLCDSLLLLYSGGSLVSACDLANHILTEGWPCAVVTDCDPGQLVRELDAEEMTTTYEVRGVDSIMRTEEVGYEDDTASERGHKNECDSSYLIQKGPSSSSVQPFCDVPIISAWLPACARGQNEAENNATKQTNSKVGIGWPRTSSDNGMMNEESTRVARPVPHEPLEEAAHRLSSCSLSAGVVEGDSGELVGKIDAEELTVMRDVL</sequence>
<gene>
    <name evidence="1" type="ORF">LAESUDRAFT_715790</name>
</gene>
<keyword evidence="2" id="KW-1185">Reference proteome</keyword>
<dbReference type="EMBL" id="KV427639">
    <property type="protein sequence ID" value="KZT04058.1"/>
    <property type="molecule type" value="Genomic_DNA"/>
</dbReference>
<evidence type="ECO:0000313" key="2">
    <source>
        <dbReference type="Proteomes" id="UP000076871"/>
    </source>
</evidence>
<protein>
    <submittedName>
        <fullName evidence="1">Uncharacterized protein</fullName>
    </submittedName>
</protein>
<dbReference type="InParanoid" id="A0A165D313"/>
<proteinExistence type="predicted"/>
<evidence type="ECO:0000313" key="1">
    <source>
        <dbReference type="EMBL" id="KZT04058.1"/>
    </source>
</evidence>
<dbReference type="AlphaFoldDB" id="A0A165D313"/>
<dbReference type="RefSeq" id="XP_040761798.1">
    <property type="nucleotide sequence ID" value="XM_040907190.1"/>
</dbReference>
<organism evidence="1 2">
    <name type="scientific">Laetiporus sulphureus 93-53</name>
    <dbReference type="NCBI Taxonomy" id="1314785"/>
    <lineage>
        <taxon>Eukaryota</taxon>
        <taxon>Fungi</taxon>
        <taxon>Dikarya</taxon>
        <taxon>Basidiomycota</taxon>
        <taxon>Agaricomycotina</taxon>
        <taxon>Agaricomycetes</taxon>
        <taxon>Polyporales</taxon>
        <taxon>Laetiporus</taxon>
    </lineage>
</organism>
<dbReference type="GeneID" id="63824219"/>
<reference evidence="1 2" key="1">
    <citation type="journal article" date="2016" name="Mol. Biol. Evol.">
        <title>Comparative Genomics of Early-Diverging Mushroom-Forming Fungi Provides Insights into the Origins of Lignocellulose Decay Capabilities.</title>
        <authorList>
            <person name="Nagy L.G."/>
            <person name="Riley R."/>
            <person name="Tritt A."/>
            <person name="Adam C."/>
            <person name="Daum C."/>
            <person name="Floudas D."/>
            <person name="Sun H."/>
            <person name="Yadav J.S."/>
            <person name="Pangilinan J."/>
            <person name="Larsson K.H."/>
            <person name="Matsuura K."/>
            <person name="Barry K."/>
            <person name="Labutti K."/>
            <person name="Kuo R."/>
            <person name="Ohm R.A."/>
            <person name="Bhattacharya S.S."/>
            <person name="Shirouzu T."/>
            <person name="Yoshinaga Y."/>
            <person name="Martin F.M."/>
            <person name="Grigoriev I.V."/>
            <person name="Hibbett D.S."/>
        </authorList>
    </citation>
    <scope>NUCLEOTIDE SEQUENCE [LARGE SCALE GENOMIC DNA]</scope>
    <source>
        <strain evidence="1 2">93-53</strain>
    </source>
</reference>
<dbReference type="Proteomes" id="UP000076871">
    <property type="component" value="Unassembled WGS sequence"/>
</dbReference>
<name>A0A165D313_9APHY</name>